<reference evidence="1 2" key="1">
    <citation type="submission" date="2016-04" db="EMBL/GenBank/DDBJ databases">
        <title>The genome of Intoshia linei affirms orthonectids as highly simplified spiralians.</title>
        <authorList>
            <person name="Mikhailov K.V."/>
            <person name="Slusarev G.S."/>
            <person name="Nikitin M.A."/>
            <person name="Logacheva M.D."/>
            <person name="Penin A."/>
            <person name="Aleoshin V."/>
            <person name="Panchin Y.V."/>
        </authorList>
    </citation>
    <scope>NUCLEOTIDE SEQUENCE [LARGE SCALE GENOMIC DNA]</scope>
    <source>
        <strain evidence="1">Intl2013</strain>
        <tissue evidence="1">Whole animal</tissue>
    </source>
</reference>
<comment type="caution">
    <text evidence="1">The sequence shown here is derived from an EMBL/GenBank/DDBJ whole genome shotgun (WGS) entry which is preliminary data.</text>
</comment>
<keyword evidence="2" id="KW-1185">Reference proteome</keyword>
<name>A0A177AYZ7_9BILA</name>
<proteinExistence type="predicted"/>
<dbReference type="Proteomes" id="UP000078046">
    <property type="component" value="Unassembled WGS sequence"/>
</dbReference>
<accession>A0A177AYZ7</accession>
<gene>
    <name evidence="1" type="ORF">A3Q56_05678</name>
</gene>
<sequence>MKNEGVSKMGWNGDQLKVMVDTGASDSFVNGKLETNCKKFSSESRKCTI</sequence>
<dbReference type="EMBL" id="LWCA01000885">
    <property type="protein sequence ID" value="OAF66593.1"/>
    <property type="molecule type" value="Genomic_DNA"/>
</dbReference>
<dbReference type="AlphaFoldDB" id="A0A177AYZ7"/>
<evidence type="ECO:0000313" key="2">
    <source>
        <dbReference type="Proteomes" id="UP000078046"/>
    </source>
</evidence>
<organism evidence="1 2">
    <name type="scientific">Intoshia linei</name>
    <dbReference type="NCBI Taxonomy" id="1819745"/>
    <lineage>
        <taxon>Eukaryota</taxon>
        <taxon>Metazoa</taxon>
        <taxon>Spiralia</taxon>
        <taxon>Lophotrochozoa</taxon>
        <taxon>Mesozoa</taxon>
        <taxon>Orthonectida</taxon>
        <taxon>Rhopaluridae</taxon>
        <taxon>Intoshia</taxon>
    </lineage>
</organism>
<evidence type="ECO:0000313" key="1">
    <source>
        <dbReference type="EMBL" id="OAF66593.1"/>
    </source>
</evidence>
<protein>
    <submittedName>
        <fullName evidence="1">Uncharacterized protein</fullName>
    </submittedName>
</protein>